<sequence length="353" mass="40268">MILDHLSPKTIFRYLMAFAFSVLSYSSATSSTKQHPLVGNWIKVNTKYLDGAALEEQHPMKYSFLKYSFKPGGKAAIVTDFLSEGSFHPYDLKNSTLEISTTYGAKVKLKIAYLTKDSLLVIQEGPLGRNDPGSLSITFVRNDHLQKISEWGATDYISTKSKDTIYKASHKIYPVFSNPDGFKNSLQKNMKSFEKYMLSSAKDKGLFFATFVVTKSGAIENIKIIQGMDEQFNKEFIAACKKTEKKWTPAYYNNKPVDSQVTLEINFDFLTQFLSDQSYIYYAMRQLEKGNFENAITYFDKMLSLNPKNEKALIFRGECYLKLNDPQTACEDFRILKNLGFDSGEALLQKYCK</sequence>
<dbReference type="AlphaFoldDB" id="A0A4U0P7H6"/>
<dbReference type="InterPro" id="IPR011990">
    <property type="entry name" value="TPR-like_helical_dom_sf"/>
</dbReference>
<dbReference type="SUPFAM" id="SSF74653">
    <property type="entry name" value="TolA/TonB C-terminal domain"/>
    <property type="match status" value="1"/>
</dbReference>
<keyword evidence="4" id="KW-1185">Reference proteome</keyword>
<reference evidence="3 4" key="1">
    <citation type="submission" date="2019-04" db="EMBL/GenBank/DDBJ databases">
        <title>Sphingobacterium olei sp. nov., isolated from oil-contaminated soil.</title>
        <authorList>
            <person name="Liu B."/>
        </authorList>
    </citation>
    <scope>NUCLEOTIDE SEQUENCE [LARGE SCALE GENOMIC DNA]</scope>
    <source>
        <strain evidence="3 4">HAL-9</strain>
    </source>
</reference>
<dbReference type="PROSITE" id="PS50005">
    <property type="entry name" value="TPR"/>
    <property type="match status" value="1"/>
</dbReference>
<dbReference type="OrthoDB" id="675613at2"/>
<evidence type="ECO:0000259" key="2">
    <source>
        <dbReference type="Pfam" id="PF03544"/>
    </source>
</evidence>
<gene>
    <name evidence="3" type="ORF">FAZ15_03130</name>
</gene>
<dbReference type="Pfam" id="PF03544">
    <property type="entry name" value="TonB_C"/>
    <property type="match status" value="1"/>
</dbReference>
<dbReference type="Gene3D" id="1.25.40.10">
    <property type="entry name" value="Tetratricopeptide repeat domain"/>
    <property type="match status" value="1"/>
</dbReference>
<dbReference type="Pfam" id="PF14559">
    <property type="entry name" value="TPR_19"/>
    <property type="match status" value="1"/>
</dbReference>
<evidence type="ECO:0000256" key="1">
    <source>
        <dbReference type="PROSITE-ProRule" id="PRU00339"/>
    </source>
</evidence>
<comment type="caution">
    <text evidence="3">The sequence shown here is derived from an EMBL/GenBank/DDBJ whole genome shotgun (WGS) entry which is preliminary data.</text>
</comment>
<name>A0A4U0P7H6_9SPHI</name>
<dbReference type="EMBL" id="SUME01000001">
    <property type="protein sequence ID" value="TJZ63290.1"/>
    <property type="molecule type" value="Genomic_DNA"/>
</dbReference>
<feature type="domain" description="TonB C-terminal" evidence="2">
    <location>
        <begin position="205"/>
        <end position="268"/>
    </location>
</feature>
<dbReference type="GO" id="GO:0055085">
    <property type="term" value="P:transmembrane transport"/>
    <property type="evidence" value="ECO:0007669"/>
    <property type="project" value="InterPro"/>
</dbReference>
<dbReference type="Gene3D" id="3.30.1150.10">
    <property type="match status" value="1"/>
</dbReference>
<dbReference type="InterPro" id="IPR037682">
    <property type="entry name" value="TonB_C"/>
</dbReference>
<protein>
    <submittedName>
        <fullName evidence="3">Tetratricopeptide repeat protein</fullName>
    </submittedName>
</protein>
<accession>A0A4U0P7H6</accession>
<organism evidence="3 4">
    <name type="scientific">Sphingobacterium olei</name>
    <dbReference type="NCBI Taxonomy" id="2571155"/>
    <lineage>
        <taxon>Bacteria</taxon>
        <taxon>Pseudomonadati</taxon>
        <taxon>Bacteroidota</taxon>
        <taxon>Sphingobacteriia</taxon>
        <taxon>Sphingobacteriales</taxon>
        <taxon>Sphingobacteriaceae</taxon>
        <taxon>Sphingobacterium</taxon>
    </lineage>
</organism>
<dbReference type="InterPro" id="IPR019734">
    <property type="entry name" value="TPR_rpt"/>
</dbReference>
<dbReference type="Proteomes" id="UP000306808">
    <property type="component" value="Unassembled WGS sequence"/>
</dbReference>
<keyword evidence="1" id="KW-0802">TPR repeat</keyword>
<proteinExistence type="predicted"/>
<evidence type="ECO:0000313" key="3">
    <source>
        <dbReference type="EMBL" id="TJZ63290.1"/>
    </source>
</evidence>
<feature type="repeat" description="TPR" evidence="1">
    <location>
        <begin position="276"/>
        <end position="309"/>
    </location>
</feature>
<dbReference type="SUPFAM" id="SSF48452">
    <property type="entry name" value="TPR-like"/>
    <property type="match status" value="1"/>
</dbReference>
<evidence type="ECO:0000313" key="4">
    <source>
        <dbReference type="Proteomes" id="UP000306808"/>
    </source>
</evidence>